<dbReference type="EMBL" id="BOMV01000016">
    <property type="protein sequence ID" value="GIE94664.1"/>
    <property type="molecule type" value="Genomic_DNA"/>
</dbReference>
<gene>
    <name evidence="3" type="ORF">Ari01nite_21290</name>
</gene>
<protein>
    <recommendedName>
        <fullName evidence="2">NACHT domain-containing protein</fullName>
    </recommendedName>
</protein>
<dbReference type="Proteomes" id="UP000636960">
    <property type="component" value="Unassembled WGS sequence"/>
</dbReference>
<dbReference type="InterPro" id="IPR007111">
    <property type="entry name" value="NACHT_NTPase"/>
</dbReference>
<evidence type="ECO:0000259" key="2">
    <source>
        <dbReference type="PROSITE" id="PS50837"/>
    </source>
</evidence>
<proteinExistence type="predicted"/>
<reference evidence="3" key="1">
    <citation type="submission" date="2021-01" db="EMBL/GenBank/DDBJ databases">
        <title>Whole genome shotgun sequence of Actinoplanes rishiriensis NBRC 108556.</title>
        <authorList>
            <person name="Komaki H."/>
            <person name="Tamura T."/>
        </authorList>
    </citation>
    <scope>NUCLEOTIDE SEQUENCE</scope>
    <source>
        <strain evidence="3">NBRC 108556</strain>
    </source>
</reference>
<dbReference type="Gene3D" id="3.40.50.300">
    <property type="entry name" value="P-loop containing nucleotide triphosphate hydrolases"/>
    <property type="match status" value="1"/>
</dbReference>
<dbReference type="PANTHER" id="PTHR46844:SF1">
    <property type="entry name" value="SLR5058 PROTEIN"/>
    <property type="match status" value="1"/>
</dbReference>
<keyword evidence="4" id="KW-1185">Reference proteome</keyword>
<evidence type="ECO:0000313" key="3">
    <source>
        <dbReference type="EMBL" id="GIE94664.1"/>
    </source>
</evidence>
<evidence type="ECO:0000313" key="4">
    <source>
        <dbReference type="Proteomes" id="UP000636960"/>
    </source>
</evidence>
<dbReference type="SUPFAM" id="SSF52540">
    <property type="entry name" value="P-loop containing nucleoside triphosphate hydrolases"/>
    <property type="match status" value="1"/>
</dbReference>
<dbReference type="Pfam" id="PF05729">
    <property type="entry name" value="NACHT"/>
    <property type="match status" value="1"/>
</dbReference>
<evidence type="ECO:0000256" key="1">
    <source>
        <dbReference type="SAM" id="Phobius"/>
    </source>
</evidence>
<feature type="transmembrane region" description="Helical" evidence="1">
    <location>
        <begin position="49"/>
        <end position="67"/>
    </location>
</feature>
<keyword evidence="1" id="KW-1133">Transmembrane helix</keyword>
<dbReference type="InterPro" id="IPR027417">
    <property type="entry name" value="P-loop_NTPase"/>
</dbReference>
<organism evidence="3 4">
    <name type="scientific">Paractinoplanes rishiriensis</name>
    <dbReference type="NCBI Taxonomy" id="1050105"/>
    <lineage>
        <taxon>Bacteria</taxon>
        <taxon>Bacillati</taxon>
        <taxon>Actinomycetota</taxon>
        <taxon>Actinomycetes</taxon>
        <taxon>Micromonosporales</taxon>
        <taxon>Micromonosporaceae</taxon>
        <taxon>Paractinoplanes</taxon>
    </lineage>
</organism>
<dbReference type="PROSITE" id="PS50837">
    <property type="entry name" value="NACHT"/>
    <property type="match status" value="1"/>
</dbReference>
<feature type="domain" description="NACHT" evidence="2">
    <location>
        <begin position="163"/>
        <end position="295"/>
    </location>
</feature>
<keyword evidence="1" id="KW-0472">Membrane</keyword>
<name>A0A919JW44_9ACTN</name>
<accession>A0A919JW44</accession>
<dbReference type="PANTHER" id="PTHR46844">
    <property type="entry name" value="SLR5058 PROTEIN"/>
    <property type="match status" value="1"/>
</dbReference>
<keyword evidence="1" id="KW-0812">Transmembrane</keyword>
<sequence length="1353" mass="148564">MRVGDDAQRSPARRILAGKLGVGLLVVVVAVIGNLITDALPDSWIWTRWTWVLIPAALLGAGVIVVLEWRHERLTTPDPVDLNPLLELLPPQPAGPDMMVRHLESVERGLDTDVWTRRAGSDEITLRATAQRLSVEAYPDRGYDVASADREVCDALELVARCDRVVLVGGPGAGKTWLARRIAIDAARAAVPAIRSGADPESVEIPLFVRCSELPADSPPDWAALVMTALRTTAGGADDRALEAVRRRLLEVPGRYLVVLDGLDESPARAGQLLDQLTMPAQRTLRIVVTSRAGSWRRQLALDAKSDRHRIAELRPLRFPEDVTALVNARLADRPQARERVSTWLRENPGVAEMARTPLLCLMYCLIAERGGQLPAGRASLYGKVVRRLLDADWRAATEVDLNAALTAVRELAWAAATDEEKTGLAAWREDVPFELSHHPWTERVRTAVANVAPALPYDPDARPRRQFLHPSIREYLVAEHAAQHRPPAEVEPHLWYDSQWTQVLPLVLSLHEQRDDLLRRLLAGDERSPVDAAAIDRRDGFGELRGLLRRLAVETSPEDWRPEQVHLINLELAAQDPRQPGQLVAAANGWAGARPGQREIDRLIGGELPWRENETPEWIGHLRLQPEQRQRLVTALVETLASGKRIDGVLNRGWEPGLAAVLDAVQPAADERTRAIDGLNARLRQRAYPSIPAAVRALGGRLDPGELAPVLVDQLRALGDTAGQSYLIPDVVETIRDLRAEEAVDREVTDLMLARLDAVPAKRETSTTGIPRSTALPPILDALTRCRLGARDRVRVITVLLERRAEAERWRQEMLLRQVERFWPADSEAGEVLTGLGTNLGPWRDVPAVEVVLSRLTSRAAAPARAEAADEFRRRLPGTPPAEVPTWARWFRALDPPENVREAVVDELVGRRTGATLPQLLRLADSVEILGCSPAQSETLVSEFLARFDGQRAEARLALCEAVHRFSPAEPARSATVQAAITVAGELPPTWAGRMKIAMNAMTLNDQERRQLAQRLTTALTQANGHHAMDLARMITWTGVVEQRLAAAEDLAARIETEPAETAVDLGWALRELQPTAGQRSRIAARFDDLLALPAGAALNPYEWIELLPDLTLSASDQERLLDVVLPKADAAGAIALVAALDPDGVNPAVTERLFRDLPGVSDFSAAEIAQAIADRKPDPKLAAAVAADLLVRLQDSPGPERMALLEAVTRFDLAAAEASSVVTAAEHALAEGRDDISRLLAVLDAVARRFPEASGAVIDTVLARIAGDVLHRLDEPTAEILLRIGLDGPAVERLARRLAGTRRAWSVLRDLAAVLRRTTTPTRWLAILDSWAAVHPRLRTTEPLVRRLSRR</sequence>
<feature type="transmembrane region" description="Helical" evidence="1">
    <location>
        <begin position="20"/>
        <end position="37"/>
    </location>
</feature>
<comment type="caution">
    <text evidence="3">The sequence shown here is derived from an EMBL/GenBank/DDBJ whole genome shotgun (WGS) entry which is preliminary data.</text>
</comment>